<name>A0A5C6ZMT2_9FLAO</name>
<dbReference type="OrthoDB" id="9793837at2"/>
<dbReference type="Pfam" id="PF20376">
    <property type="entry name" value="DUF6671"/>
    <property type="match status" value="1"/>
</dbReference>
<dbReference type="Proteomes" id="UP000321578">
    <property type="component" value="Unassembled WGS sequence"/>
</dbReference>
<organism evidence="2 3">
    <name type="scientific">Subsaximicrobium wynnwilliamsii</name>
    <dbReference type="NCBI Taxonomy" id="291179"/>
    <lineage>
        <taxon>Bacteria</taxon>
        <taxon>Pseudomonadati</taxon>
        <taxon>Bacteroidota</taxon>
        <taxon>Flavobacteriia</taxon>
        <taxon>Flavobacteriales</taxon>
        <taxon>Flavobacteriaceae</taxon>
        <taxon>Subsaximicrobium</taxon>
    </lineage>
</organism>
<gene>
    <name evidence="2" type="ORF">ESY86_07045</name>
</gene>
<dbReference type="RefSeq" id="WP_147085892.1">
    <property type="nucleotide sequence ID" value="NZ_VORM01000028.1"/>
</dbReference>
<keyword evidence="3" id="KW-1185">Reference proteome</keyword>
<sequence length="282" mass="31897">MRTELFRDRKLVIATKHSKEKVIAPLLEQALGVFCFVQDGFDTDTLGTFTGEIERELDPISTARQKCLMAMEASNCDLGIASEGSFGAHPSMFFVSADDEFLIFIDKKNNLEIIARELSVETNFNGSEINNEQELMDFADLIKFPSHGLILRKSKTDNSDIIKDITNLQDLKKAFHLLIEKFSPVYAETDMRAMYNPSRMNVIENATRKLVDKINSCCPQCDIPGFGVTDVKKGLECNLCGSPTNSTLSYSYVCQHCQFIKEDMYPHKKTTEDPMYCDYCNP</sequence>
<protein>
    <recommendedName>
        <fullName evidence="1">DUF6671 domain-containing protein</fullName>
    </recommendedName>
</protein>
<evidence type="ECO:0000259" key="1">
    <source>
        <dbReference type="Pfam" id="PF20376"/>
    </source>
</evidence>
<dbReference type="EMBL" id="VORO01000005">
    <property type="protein sequence ID" value="TXD89947.1"/>
    <property type="molecule type" value="Genomic_DNA"/>
</dbReference>
<dbReference type="InterPro" id="IPR046612">
    <property type="entry name" value="DUF6671"/>
</dbReference>
<evidence type="ECO:0000313" key="2">
    <source>
        <dbReference type="EMBL" id="TXD89947.1"/>
    </source>
</evidence>
<reference evidence="2 3" key="1">
    <citation type="submission" date="2019-08" db="EMBL/GenBank/DDBJ databases">
        <title>Genomes of Subsaximicrobium wynnwilliamsii strains.</title>
        <authorList>
            <person name="Bowman J.P."/>
        </authorList>
    </citation>
    <scope>NUCLEOTIDE SEQUENCE [LARGE SCALE GENOMIC DNA]</scope>
    <source>
        <strain evidence="2 3">2-80-2</strain>
    </source>
</reference>
<comment type="caution">
    <text evidence="2">The sequence shown here is derived from an EMBL/GenBank/DDBJ whole genome shotgun (WGS) entry which is preliminary data.</text>
</comment>
<evidence type="ECO:0000313" key="3">
    <source>
        <dbReference type="Proteomes" id="UP000321578"/>
    </source>
</evidence>
<feature type="domain" description="DUF6671" evidence="1">
    <location>
        <begin position="66"/>
        <end position="282"/>
    </location>
</feature>
<proteinExistence type="predicted"/>
<accession>A0A5C6ZMT2</accession>
<dbReference type="AlphaFoldDB" id="A0A5C6ZMT2"/>